<evidence type="ECO:0000256" key="6">
    <source>
        <dbReference type="SAM" id="SignalP"/>
    </source>
</evidence>
<dbReference type="SUPFAM" id="SSF53850">
    <property type="entry name" value="Periplasmic binding protein-like II"/>
    <property type="match status" value="1"/>
</dbReference>
<keyword evidence="5" id="KW-0574">Periplasm</keyword>
<dbReference type="Proteomes" id="UP001082899">
    <property type="component" value="Unassembled WGS sequence"/>
</dbReference>
<evidence type="ECO:0000256" key="2">
    <source>
        <dbReference type="ARBA" id="ARBA00006099"/>
    </source>
</evidence>
<evidence type="ECO:0000256" key="4">
    <source>
        <dbReference type="ARBA" id="ARBA00022729"/>
    </source>
</evidence>
<protein>
    <submittedName>
        <fullName evidence="7">Substrate-binding domain-containing protein</fullName>
    </submittedName>
</protein>
<keyword evidence="8" id="KW-1185">Reference proteome</keyword>
<dbReference type="CDD" id="cd13519">
    <property type="entry name" value="PBP2_PEB3_AcfC"/>
    <property type="match status" value="1"/>
</dbReference>
<comment type="subcellular location">
    <subcellularLocation>
        <location evidence="1">Periplasm</location>
    </subcellularLocation>
</comment>
<evidence type="ECO:0000313" key="7">
    <source>
        <dbReference type="EMBL" id="MCY0388432.1"/>
    </source>
</evidence>
<accession>A0ABT3ZPU6</accession>
<gene>
    <name evidence="7" type="ORF">OVY01_14580</name>
</gene>
<evidence type="ECO:0000256" key="3">
    <source>
        <dbReference type="ARBA" id="ARBA00022448"/>
    </source>
</evidence>
<feature type="signal peptide" evidence="6">
    <location>
        <begin position="1"/>
        <end position="22"/>
    </location>
</feature>
<comment type="caution">
    <text evidence="7">The sequence shown here is derived from an EMBL/GenBank/DDBJ whole genome shotgun (WGS) entry which is preliminary data.</text>
</comment>
<dbReference type="InterPro" id="IPR005669">
    <property type="entry name" value="Thiosulph/SO4-bd"/>
</dbReference>
<dbReference type="Gene3D" id="3.40.190.10">
    <property type="entry name" value="Periplasmic binding protein-like II"/>
    <property type="match status" value="2"/>
</dbReference>
<dbReference type="PANTHER" id="PTHR30368:SF2">
    <property type="entry name" value="SULFATE-BINDING PROTEIN"/>
    <property type="match status" value="1"/>
</dbReference>
<reference evidence="7" key="1">
    <citation type="submission" date="2022-11" db="EMBL/GenBank/DDBJ databases">
        <title>Robbsia betulipollinis sp. nov., isolated from pollen of birch (Betula pendula).</title>
        <authorList>
            <person name="Shi H."/>
            <person name="Ambika Manirajan B."/>
            <person name="Ratering S."/>
            <person name="Geissler-Plaum R."/>
            <person name="Schnell S."/>
        </authorList>
    </citation>
    <scope>NUCLEOTIDE SEQUENCE</scope>
    <source>
        <strain evidence="7">Bb-Pol-6</strain>
    </source>
</reference>
<comment type="similarity">
    <text evidence="2">Belongs to the prokaryotic sulfate-binding protein family.</text>
</comment>
<organism evidence="7 8">
    <name type="scientific">Robbsia betulipollinis</name>
    <dbReference type="NCBI Taxonomy" id="2981849"/>
    <lineage>
        <taxon>Bacteria</taxon>
        <taxon>Pseudomonadati</taxon>
        <taxon>Pseudomonadota</taxon>
        <taxon>Betaproteobacteria</taxon>
        <taxon>Burkholderiales</taxon>
        <taxon>Burkholderiaceae</taxon>
        <taxon>Robbsia</taxon>
    </lineage>
</organism>
<proteinExistence type="inferred from homology"/>
<evidence type="ECO:0000256" key="1">
    <source>
        <dbReference type="ARBA" id="ARBA00004418"/>
    </source>
</evidence>
<dbReference type="RefSeq" id="WP_267848325.1">
    <property type="nucleotide sequence ID" value="NZ_JAPMXC010000004.1"/>
</dbReference>
<keyword evidence="4 6" id="KW-0732">Signal</keyword>
<name>A0ABT3ZPU6_9BURK</name>
<sequence>MNQVTRYLAAAGLVLMTSGAYAQAVLHVYGPGGPAPAMKEAAAAFQKQTGTPVMVTAGPTGQWLANAKTDADVIYSGSETMMTDFINALGDQLTPQSAEPLYLRPMAMLVRPGNPQHIKRFADLFKPGVKILVVNGAGQNGVWEDVAGRTGDIKKVAALRKNIVGYAGNSAEARKTWTENTDIDVWLIWNIWQVSNPTLADVVPIEPRYAVYRDTGAAITKRGAENPASAQFVAFLKSPEGAAIFSRWGWLTKMPKTTMRTVSAESKH</sequence>
<dbReference type="Pfam" id="PF13531">
    <property type="entry name" value="SBP_bac_11"/>
    <property type="match status" value="1"/>
</dbReference>
<dbReference type="EMBL" id="JAPMXC010000004">
    <property type="protein sequence ID" value="MCY0388432.1"/>
    <property type="molecule type" value="Genomic_DNA"/>
</dbReference>
<evidence type="ECO:0000256" key="5">
    <source>
        <dbReference type="ARBA" id="ARBA00022764"/>
    </source>
</evidence>
<evidence type="ECO:0000313" key="8">
    <source>
        <dbReference type="Proteomes" id="UP001082899"/>
    </source>
</evidence>
<keyword evidence="3" id="KW-0813">Transport</keyword>
<feature type="chain" id="PRO_5046353702" evidence="6">
    <location>
        <begin position="23"/>
        <end position="268"/>
    </location>
</feature>
<dbReference type="PANTHER" id="PTHR30368">
    <property type="entry name" value="SULFATE-BINDING PROTEIN"/>
    <property type="match status" value="1"/>
</dbReference>